<evidence type="ECO:0000256" key="1">
    <source>
        <dbReference type="SAM" id="SignalP"/>
    </source>
</evidence>
<dbReference type="AlphaFoldDB" id="A0A1C7NPS1"/>
<feature type="signal peptide" evidence="1">
    <location>
        <begin position="1"/>
        <end position="23"/>
    </location>
</feature>
<dbReference type="InParanoid" id="A0A1C7NPS1"/>
<evidence type="ECO:0000313" key="2">
    <source>
        <dbReference type="EMBL" id="OBZ91131.1"/>
    </source>
</evidence>
<organism evidence="2 3">
    <name type="scientific">Choanephora cucurbitarum</name>
    <dbReference type="NCBI Taxonomy" id="101091"/>
    <lineage>
        <taxon>Eukaryota</taxon>
        <taxon>Fungi</taxon>
        <taxon>Fungi incertae sedis</taxon>
        <taxon>Mucoromycota</taxon>
        <taxon>Mucoromycotina</taxon>
        <taxon>Mucoromycetes</taxon>
        <taxon>Mucorales</taxon>
        <taxon>Mucorineae</taxon>
        <taxon>Choanephoraceae</taxon>
        <taxon>Choanephoroideae</taxon>
        <taxon>Choanephora</taxon>
    </lineage>
</organism>
<keyword evidence="3" id="KW-1185">Reference proteome</keyword>
<name>A0A1C7NPS1_9FUNG</name>
<dbReference type="EMBL" id="LUGH01000021">
    <property type="protein sequence ID" value="OBZ91131.1"/>
    <property type="molecule type" value="Genomic_DNA"/>
</dbReference>
<reference evidence="2 3" key="1">
    <citation type="submission" date="2016-03" db="EMBL/GenBank/DDBJ databases">
        <title>Choanephora cucurbitarum.</title>
        <authorList>
            <person name="Min B."/>
            <person name="Park H."/>
            <person name="Park J.-H."/>
            <person name="Shin H.-D."/>
            <person name="Choi I.-G."/>
        </authorList>
    </citation>
    <scope>NUCLEOTIDE SEQUENCE [LARGE SCALE GENOMIC DNA]</scope>
    <source>
        <strain evidence="2 3">KUS-F28377</strain>
    </source>
</reference>
<comment type="caution">
    <text evidence="2">The sequence shown here is derived from an EMBL/GenBank/DDBJ whole genome shotgun (WGS) entry which is preliminary data.</text>
</comment>
<evidence type="ECO:0000313" key="3">
    <source>
        <dbReference type="Proteomes" id="UP000093000"/>
    </source>
</evidence>
<protein>
    <submittedName>
        <fullName evidence="2">Uncharacterized protein</fullName>
    </submittedName>
</protein>
<feature type="chain" id="PRO_5008889817" evidence="1">
    <location>
        <begin position="24"/>
        <end position="114"/>
    </location>
</feature>
<accession>A0A1C7NPS1</accession>
<gene>
    <name evidence="2" type="ORF">A0J61_00831</name>
</gene>
<proteinExistence type="predicted"/>
<dbReference type="Proteomes" id="UP000093000">
    <property type="component" value="Unassembled WGS sequence"/>
</dbReference>
<sequence>MALNYKIRLASVLILLYFQLIYAVPVIVARGKDKQEENEEAVYIIYPPSSPNFPQIYPPYPPPPIYPPNPPYPPYPPESTTGSPVIAPSPPYPPELTVPGLAANSSVIPTSTII</sequence>
<keyword evidence="1" id="KW-0732">Signal</keyword>